<dbReference type="Proteomes" id="UP000605201">
    <property type="component" value="Unassembled WGS sequence"/>
</dbReference>
<evidence type="ECO:0000313" key="1">
    <source>
        <dbReference type="EMBL" id="MBC8434391.1"/>
    </source>
</evidence>
<evidence type="ECO:0000313" key="2">
    <source>
        <dbReference type="Proteomes" id="UP000605201"/>
    </source>
</evidence>
<accession>A0A8J6TPB7</accession>
<organism evidence="1 2">
    <name type="scientific">Candidatus Desulfatibia vada</name>
    <dbReference type="NCBI Taxonomy" id="2841696"/>
    <lineage>
        <taxon>Bacteria</taxon>
        <taxon>Pseudomonadati</taxon>
        <taxon>Thermodesulfobacteriota</taxon>
        <taxon>Desulfobacteria</taxon>
        <taxon>Desulfobacterales</taxon>
        <taxon>Desulfobacterales incertae sedis</taxon>
        <taxon>Candidatus Desulfatibia</taxon>
    </lineage>
</organism>
<reference evidence="1 2" key="1">
    <citation type="submission" date="2020-08" db="EMBL/GenBank/DDBJ databases">
        <title>Bridging the membrane lipid divide: bacteria of the FCB group superphylum have the potential to synthesize archaeal ether lipids.</title>
        <authorList>
            <person name="Villanueva L."/>
            <person name="Von Meijenfeldt F.A.B."/>
            <person name="Westbye A.B."/>
            <person name="Yadav S."/>
            <person name="Hopmans E.C."/>
            <person name="Dutilh B.E."/>
            <person name="Sinninghe Damste J.S."/>
        </authorList>
    </citation>
    <scope>NUCLEOTIDE SEQUENCE [LARGE SCALE GENOMIC DNA]</scope>
    <source>
        <strain evidence="1">NIOZ-UU17</strain>
    </source>
</reference>
<dbReference type="AlphaFoldDB" id="A0A8J6TPB7"/>
<sequence>MVSSVQSAILVCQLLEELAIVKSEEVTITRSQLTCMSEATARFFELIMICFSTRNISDRSGIIELCTCLKNHPLTKKTPLFASMDHLHRDITLQMQNAGLDFVEIRRPKEHIDPGYIFNLVRNGGVSIRTDRILAQLCPFLNYTPIDIRSELITCRAYQNHMVLGGRRLREVCEADSHLHCEYFLNPRLKS</sequence>
<comment type="caution">
    <text evidence="1">The sequence shown here is derived from an EMBL/GenBank/DDBJ whole genome shotgun (WGS) entry which is preliminary data.</text>
</comment>
<proteinExistence type="predicted"/>
<dbReference type="EMBL" id="JACNIG010000430">
    <property type="protein sequence ID" value="MBC8434391.1"/>
    <property type="molecule type" value="Genomic_DNA"/>
</dbReference>
<protein>
    <submittedName>
        <fullName evidence="1">Uncharacterized protein</fullName>
    </submittedName>
</protein>
<name>A0A8J6TPB7_9BACT</name>
<gene>
    <name evidence="1" type="ORF">H8D96_20985</name>
</gene>